<dbReference type="GeneID" id="54329075"/>
<reference evidence="3 4" key="1">
    <citation type="submission" date="2019-03" db="EMBL/GenBank/DDBJ databases">
        <title>The genome sequence of a newly discovered highly antifungal drug resistant Aspergillus species, Aspergillus tanneri NIH 1004.</title>
        <authorList>
            <person name="Mounaud S."/>
            <person name="Singh I."/>
            <person name="Joardar V."/>
            <person name="Pakala S."/>
            <person name="Pakala S."/>
            <person name="Venepally P."/>
            <person name="Hoover J."/>
            <person name="Nierman W."/>
            <person name="Chung J."/>
            <person name="Losada L."/>
        </authorList>
    </citation>
    <scope>NUCLEOTIDE SEQUENCE [LARGE SCALE GENOMIC DNA]</scope>
    <source>
        <strain evidence="3 4">NIH1004</strain>
    </source>
</reference>
<dbReference type="Proteomes" id="UP000324241">
    <property type="component" value="Unassembled WGS sequence"/>
</dbReference>
<dbReference type="Proteomes" id="UP000308092">
    <property type="component" value="Unassembled WGS sequence"/>
</dbReference>
<dbReference type="OrthoDB" id="2129288at2759"/>
<evidence type="ECO:0000259" key="1">
    <source>
        <dbReference type="Pfam" id="PF14832"/>
    </source>
</evidence>
<accession>A0A4V3UP45</accession>
<evidence type="ECO:0000313" key="2">
    <source>
        <dbReference type="EMBL" id="KAA8647679.1"/>
    </source>
</evidence>
<dbReference type="InterPro" id="IPR028116">
    <property type="entry name" value="Cis-CaaD-like"/>
</dbReference>
<comment type="caution">
    <text evidence="3">The sequence shown here is derived from an EMBL/GenBank/DDBJ whole genome shotgun (WGS) entry which is preliminary data.</text>
</comment>
<proteinExistence type="predicted"/>
<dbReference type="VEuPathDB" id="FungiDB:EYZ11_006876"/>
<reference evidence="2 5" key="2">
    <citation type="submission" date="2019-08" db="EMBL/GenBank/DDBJ databases">
        <title>The genome sequence of a newly discovered highly antifungal drug resistant Aspergillus species, Aspergillus tanneri NIH 1004.</title>
        <authorList>
            <person name="Mounaud S."/>
            <person name="Singh I."/>
            <person name="Joardar V."/>
            <person name="Pakala S."/>
            <person name="Pakala S."/>
            <person name="Venepally P."/>
            <person name="Chung J.K."/>
            <person name="Losada L."/>
            <person name="Nierman W.C."/>
        </authorList>
    </citation>
    <scope>NUCLEOTIDE SEQUENCE [LARGE SCALE GENOMIC DNA]</scope>
    <source>
        <strain evidence="2 5">NIH1004</strain>
    </source>
</reference>
<evidence type="ECO:0000313" key="5">
    <source>
        <dbReference type="Proteomes" id="UP000324241"/>
    </source>
</evidence>
<keyword evidence="4" id="KW-1185">Reference proteome</keyword>
<dbReference type="InterPro" id="IPR014347">
    <property type="entry name" value="Tautomerase/MIF_sf"/>
</dbReference>
<dbReference type="Gene3D" id="3.30.429.10">
    <property type="entry name" value="Macrophage Migration Inhibitory Factor"/>
    <property type="match status" value="1"/>
</dbReference>
<dbReference type="EMBL" id="SOSA01000252">
    <property type="protein sequence ID" value="THC93664.1"/>
    <property type="molecule type" value="Genomic_DNA"/>
</dbReference>
<organism evidence="3 4">
    <name type="scientific">Aspergillus tanneri</name>
    <dbReference type="NCBI Taxonomy" id="1220188"/>
    <lineage>
        <taxon>Eukaryota</taxon>
        <taxon>Fungi</taxon>
        <taxon>Dikarya</taxon>
        <taxon>Ascomycota</taxon>
        <taxon>Pezizomycotina</taxon>
        <taxon>Eurotiomycetes</taxon>
        <taxon>Eurotiomycetidae</taxon>
        <taxon>Eurotiales</taxon>
        <taxon>Aspergillaceae</taxon>
        <taxon>Aspergillus</taxon>
        <taxon>Aspergillus subgen. Circumdati</taxon>
    </lineage>
</organism>
<gene>
    <name evidence="2" type="ORF">ATNIH1004_006373</name>
    <name evidence="3" type="ORF">EYZ11_006876</name>
</gene>
<evidence type="ECO:0000313" key="3">
    <source>
        <dbReference type="EMBL" id="THC93664.1"/>
    </source>
</evidence>
<name>A0A4V3UP45_9EURO</name>
<dbReference type="EMBL" id="QUQM01000004">
    <property type="protein sequence ID" value="KAA8647679.1"/>
    <property type="molecule type" value="Genomic_DNA"/>
</dbReference>
<protein>
    <recommendedName>
        <fullName evidence="1">Tautomerase cis-CaaD-like domain-containing protein</fullName>
    </recommendedName>
</protein>
<dbReference type="RefSeq" id="XP_033427040.1">
    <property type="nucleotide sequence ID" value="XM_033571008.1"/>
</dbReference>
<evidence type="ECO:0000313" key="4">
    <source>
        <dbReference type="Proteomes" id="UP000308092"/>
    </source>
</evidence>
<feature type="domain" description="Tautomerase cis-CaaD-like" evidence="1">
    <location>
        <begin position="1"/>
        <end position="136"/>
    </location>
</feature>
<dbReference type="AlphaFoldDB" id="A0A4V3UP45"/>
<dbReference type="SUPFAM" id="SSF55331">
    <property type="entry name" value="Tautomerase/MIF"/>
    <property type="match status" value="1"/>
</dbReference>
<sequence length="140" mass="16143">MPRWTFHLSSGILSDLQKDQLANAITEIYTNIGFPAFWVNVFFNESPTRGYYVGGKHKHRSVFLIVDHAAQSFGSEETRLNFLASIDKIVRPIFEPQNIDWELNVYEHPSDNWRINGMIPPVGNPVMLEKWVQANKPVPF</sequence>
<dbReference type="Pfam" id="PF14832">
    <property type="entry name" value="Tautomerase_3"/>
    <property type="match status" value="1"/>
</dbReference>